<evidence type="ECO:0000256" key="1">
    <source>
        <dbReference type="ARBA" id="ARBA00004651"/>
    </source>
</evidence>
<dbReference type="GO" id="GO:0005886">
    <property type="term" value="C:plasma membrane"/>
    <property type="evidence" value="ECO:0007669"/>
    <property type="project" value="UniProtKB-SubCell"/>
</dbReference>
<feature type="transmembrane region" description="Helical" evidence="9">
    <location>
        <begin position="149"/>
        <end position="173"/>
    </location>
</feature>
<evidence type="ECO:0000259" key="11">
    <source>
        <dbReference type="PROSITE" id="PS50929"/>
    </source>
</evidence>
<name>A0AAI8L524_9ACTN</name>
<dbReference type="GO" id="GO:0016887">
    <property type="term" value="F:ATP hydrolysis activity"/>
    <property type="evidence" value="ECO:0007669"/>
    <property type="project" value="InterPro"/>
</dbReference>
<evidence type="ECO:0000313" key="12">
    <source>
        <dbReference type="EMBL" id="AYC41441.1"/>
    </source>
</evidence>
<accession>A0AAI8L524</accession>
<dbReference type="InterPro" id="IPR027417">
    <property type="entry name" value="P-loop_NTPase"/>
</dbReference>
<gene>
    <name evidence="12" type="ORF">DWG14_05727</name>
</gene>
<evidence type="ECO:0000256" key="8">
    <source>
        <dbReference type="ARBA" id="ARBA00023136"/>
    </source>
</evidence>
<feature type="transmembrane region" description="Helical" evidence="9">
    <location>
        <begin position="299"/>
        <end position="320"/>
    </location>
</feature>
<organism evidence="12 13">
    <name type="scientific">Streptomyces griseorubiginosus</name>
    <dbReference type="NCBI Taxonomy" id="67304"/>
    <lineage>
        <taxon>Bacteria</taxon>
        <taxon>Bacillati</taxon>
        <taxon>Actinomycetota</taxon>
        <taxon>Actinomycetes</taxon>
        <taxon>Kitasatosporales</taxon>
        <taxon>Streptomycetaceae</taxon>
        <taxon>Streptomyces</taxon>
    </lineage>
</organism>
<dbReference type="PANTHER" id="PTHR43394">
    <property type="entry name" value="ATP-DEPENDENT PERMEASE MDL1, MITOCHONDRIAL"/>
    <property type="match status" value="1"/>
</dbReference>
<dbReference type="PROSITE" id="PS50893">
    <property type="entry name" value="ABC_TRANSPORTER_2"/>
    <property type="match status" value="1"/>
</dbReference>
<dbReference type="SMART" id="SM00382">
    <property type="entry name" value="AAA"/>
    <property type="match status" value="1"/>
</dbReference>
<feature type="transmembrane region" description="Helical" evidence="9">
    <location>
        <begin position="39"/>
        <end position="56"/>
    </location>
</feature>
<reference evidence="12 13" key="1">
    <citation type="submission" date="2018-09" db="EMBL/GenBank/DDBJ databases">
        <title>Production of Trimethoprim by Streptomyces sp. 3E-1.</title>
        <authorList>
            <person name="Kang H.J."/>
            <person name="Kim S.B."/>
        </authorList>
    </citation>
    <scope>NUCLEOTIDE SEQUENCE [LARGE SCALE GENOMIC DNA]</scope>
    <source>
        <strain evidence="12 13">3E-1</strain>
    </source>
</reference>
<keyword evidence="6 12" id="KW-0067">ATP-binding</keyword>
<dbReference type="FunFam" id="1.20.1560.10:FF:000040">
    <property type="entry name" value="Multidrug ABC transporter ATP-binding protein"/>
    <property type="match status" value="1"/>
</dbReference>
<dbReference type="Pfam" id="PF00664">
    <property type="entry name" value="ABC_membrane"/>
    <property type="match status" value="1"/>
</dbReference>
<evidence type="ECO:0000256" key="9">
    <source>
        <dbReference type="SAM" id="Phobius"/>
    </source>
</evidence>
<dbReference type="AlphaFoldDB" id="A0AAI8L524"/>
<feature type="transmembrane region" description="Helical" evidence="9">
    <location>
        <begin position="179"/>
        <end position="198"/>
    </location>
</feature>
<evidence type="ECO:0000256" key="4">
    <source>
        <dbReference type="ARBA" id="ARBA00022692"/>
    </source>
</evidence>
<dbReference type="InterPro" id="IPR011527">
    <property type="entry name" value="ABC1_TM_dom"/>
</dbReference>
<evidence type="ECO:0000256" key="3">
    <source>
        <dbReference type="ARBA" id="ARBA00022475"/>
    </source>
</evidence>
<keyword evidence="2" id="KW-0813">Transport</keyword>
<evidence type="ECO:0000256" key="2">
    <source>
        <dbReference type="ARBA" id="ARBA00022448"/>
    </source>
</evidence>
<dbReference type="InterPro" id="IPR003439">
    <property type="entry name" value="ABC_transporter-like_ATP-bd"/>
</dbReference>
<dbReference type="KEGG" id="sge:DWG14_05727"/>
<dbReference type="PROSITE" id="PS50929">
    <property type="entry name" value="ABC_TM1F"/>
    <property type="match status" value="1"/>
</dbReference>
<dbReference type="SUPFAM" id="SSF52540">
    <property type="entry name" value="P-loop containing nucleoside triphosphate hydrolases"/>
    <property type="match status" value="1"/>
</dbReference>
<feature type="transmembrane region" description="Helical" evidence="9">
    <location>
        <begin position="259"/>
        <end position="283"/>
    </location>
</feature>
<keyword evidence="3" id="KW-1003">Cell membrane</keyword>
<dbReference type="PANTHER" id="PTHR43394:SF1">
    <property type="entry name" value="ATP-BINDING CASSETTE SUB-FAMILY B MEMBER 10, MITOCHONDRIAL"/>
    <property type="match status" value="1"/>
</dbReference>
<keyword evidence="8 9" id="KW-0472">Membrane</keyword>
<dbReference type="GO" id="GO:0005524">
    <property type="term" value="F:ATP binding"/>
    <property type="evidence" value="ECO:0007669"/>
    <property type="project" value="UniProtKB-KW"/>
</dbReference>
<feature type="domain" description="ABC transmembrane type-1" evidence="11">
    <location>
        <begin position="41"/>
        <end position="322"/>
    </location>
</feature>
<proteinExistence type="predicted"/>
<protein>
    <submittedName>
        <fullName evidence="12">ABC transporter ATP-binding protein</fullName>
    </submittedName>
</protein>
<dbReference type="PROSITE" id="PS00211">
    <property type="entry name" value="ABC_TRANSPORTER_1"/>
    <property type="match status" value="1"/>
</dbReference>
<dbReference type="InterPro" id="IPR017871">
    <property type="entry name" value="ABC_transporter-like_CS"/>
</dbReference>
<keyword evidence="4 9" id="KW-0812">Transmembrane</keyword>
<dbReference type="Gene3D" id="3.40.50.300">
    <property type="entry name" value="P-loop containing nucleotide triphosphate hydrolases"/>
    <property type="match status" value="1"/>
</dbReference>
<evidence type="ECO:0000256" key="5">
    <source>
        <dbReference type="ARBA" id="ARBA00022741"/>
    </source>
</evidence>
<keyword evidence="5" id="KW-0547">Nucleotide-binding</keyword>
<dbReference type="SUPFAM" id="SSF90123">
    <property type="entry name" value="ABC transporter transmembrane region"/>
    <property type="match status" value="1"/>
</dbReference>
<dbReference type="EMBL" id="CP032427">
    <property type="protein sequence ID" value="AYC41441.1"/>
    <property type="molecule type" value="Genomic_DNA"/>
</dbReference>
<evidence type="ECO:0000313" key="13">
    <source>
        <dbReference type="Proteomes" id="UP000265765"/>
    </source>
</evidence>
<dbReference type="CDD" id="cd18548">
    <property type="entry name" value="ABC_6TM_Tm287_like"/>
    <property type="match status" value="1"/>
</dbReference>
<evidence type="ECO:0000259" key="10">
    <source>
        <dbReference type="PROSITE" id="PS50893"/>
    </source>
</evidence>
<feature type="domain" description="ABC transporter" evidence="10">
    <location>
        <begin position="358"/>
        <end position="591"/>
    </location>
</feature>
<dbReference type="GO" id="GO:0015421">
    <property type="term" value="F:ABC-type oligopeptide transporter activity"/>
    <property type="evidence" value="ECO:0007669"/>
    <property type="project" value="TreeGrafter"/>
</dbReference>
<evidence type="ECO:0000256" key="6">
    <source>
        <dbReference type="ARBA" id="ARBA00022840"/>
    </source>
</evidence>
<feature type="transmembrane region" description="Helical" evidence="9">
    <location>
        <begin position="76"/>
        <end position="100"/>
    </location>
</feature>
<dbReference type="Proteomes" id="UP000265765">
    <property type="component" value="Chromosome"/>
</dbReference>
<comment type="subcellular location">
    <subcellularLocation>
        <location evidence="1">Cell membrane</location>
        <topology evidence="1">Multi-pass membrane protein</topology>
    </subcellularLocation>
</comment>
<evidence type="ECO:0000256" key="7">
    <source>
        <dbReference type="ARBA" id="ARBA00022989"/>
    </source>
</evidence>
<keyword evidence="7 9" id="KW-1133">Transmembrane helix</keyword>
<dbReference type="FunFam" id="3.40.50.300:FF:000854">
    <property type="entry name" value="Multidrug ABC transporter ATP-binding protein"/>
    <property type="match status" value="1"/>
</dbReference>
<dbReference type="Gene3D" id="1.20.1560.10">
    <property type="entry name" value="ABC transporter type 1, transmembrane domain"/>
    <property type="match status" value="1"/>
</dbReference>
<dbReference type="InterPro" id="IPR039421">
    <property type="entry name" value="Type_1_exporter"/>
</dbReference>
<sequence>MECPTIGAKGNQPPAADSERRSVLIRLLRTYLRPYKKPISILVLLQFLQTCATLYLPTLNADIIDNGVVNGDTGYILGYGALMIGISLAQVVCNIGAVFYGARTAAALGRDLRASVFDRVQSFSAREVGHFGAPTLITRTTNDVQQVQMLALMTFTLLVSAPIMCVGGIVLALGLDVPLSAVLVAVVPTLGICVTLIVRRLRPLFRSMQVRLDTVNRVLREQITGNRVIRAFVRDTYEEERFRKANTDLTEISLKTGNLLALMFPVVMTTVNLSSIAVVWFGAHRIDSGGMQIGDLTAFLAYLMQIVMSVMMATFMFMMVPRAEVCAERIQEVLDTSSSVVPPTAPVTELRRHGHLEIRAAGFRYPGAEEPVLKAIDLVARPGEVTAVIGSTGSGKSTLLGLVPRLFDATDGEVLVDGTDVSTIDPKLLAKTVGLVPQKPYLFAGTVATNLRYGNPDATDEELWHALEVAQAKDFVERLENGLDSPVAQGGTNVSGGQRQRLAIARTLVQRPEIYLFDDSFSALDYATDAALRAALAEETAEATVVIVAQRVATIRDADRIVVLDEGRVVGTGTHRELMADNETYREIVLSQLTEAEAA</sequence>
<dbReference type="InterPro" id="IPR036640">
    <property type="entry name" value="ABC1_TM_sf"/>
</dbReference>
<dbReference type="Pfam" id="PF00005">
    <property type="entry name" value="ABC_tran"/>
    <property type="match status" value="1"/>
</dbReference>
<dbReference type="InterPro" id="IPR003593">
    <property type="entry name" value="AAA+_ATPase"/>
</dbReference>